<evidence type="ECO:0000256" key="1">
    <source>
        <dbReference type="SAM" id="MobiDB-lite"/>
    </source>
</evidence>
<organism evidence="4 5">
    <name type="scientific">Ignelater luminosus</name>
    <name type="common">Cucubano</name>
    <name type="synonym">Pyrophorus luminosus</name>
    <dbReference type="NCBI Taxonomy" id="2038154"/>
    <lineage>
        <taxon>Eukaryota</taxon>
        <taxon>Metazoa</taxon>
        <taxon>Ecdysozoa</taxon>
        <taxon>Arthropoda</taxon>
        <taxon>Hexapoda</taxon>
        <taxon>Insecta</taxon>
        <taxon>Pterygota</taxon>
        <taxon>Neoptera</taxon>
        <taxon>Endopterygota</taxon>
        <taxon>Coleoptera</taxon>
        <taxon>Polyphaga</taxon>
        <taxon>Elateriformia</taxon>
        <taxon>Elateroidea</taxon>
        <taxon>Elateridae</taxon>
        <taxon>Agrypninae</taxon>
        <taxon>Pyrophorini</taxon>
        <taxon>Ignelater</taxon>
    </lineage>
</organism>
<dbReference type="Pfam" id="PF12017">
    <property type="entry name" value="Tnp_P_element"/>
    <property type="match status" value="1"/>
</dbReference>
<protein>
    <recommendedName>
        <fullName evidence="6">Transposase</fullName>
    </recommendedName>
</protein>
<dbReference type="InterPro" id="IPR048365">
    <property type="entry name" value="TNP-like_RNaseH_N"/>
</dbReference>
<dbReference type="InterPro" id="IPR021896">
    <property type="entry name" value="THAP9-like_HTH"/>
</dbReference>
<gene>
    <name evidence="4" type="ORF">ILUMI_12198</name>
</gene>
<evidence type="ECO:0000313" key="4">
    <source>
        <dbReference type="EMBL" id="KAF2893975.1"/>
    </source>
</evidence>
<dbReference type="EMBL" id="VTPC01007472">
    <property type="protein sequence ID" value="KAF2893975.1"/>
    <property type="molecule type" value="Genomic_DNA"/>
</dbReference>
<dbReference type="AlphaFoldDB" id="A0A8K0CUP6"/>
<accession>A0A8K0CUP6</accession>
<evidence type="ECO:0000259" key="3">
    <source>
        <dbReference type="Pfam" id="PF21787"/>
    </source>
</evidence>
<keyword evidence="5" id="KW-1185">Reference proteome</keyword>
<evidence type="ECO:0000313" key="5">
    <source>
        <dbReference type="Proteomes" id="UP000801492"/>
    </source>
</evidence>
<feature type="region of interest" description="Disordered" evidence="1">
    <location>
        <begin position="1"/>
        <end position="32"/>
    </location>
</feature>
<comment type="caution">
    <text evidence="4">The sequence shown here is derived from an EMBL/GenBank/DDBJ whole genome shotgun (WGS) entry which is preliminary data.</text>
</comment>
<dbReference type="Pfam" id="PF21787">
    <property type="entry name" value="TNP-like_RNaseH_N"/>
    <property type="match status" value="1"/>
</dbReference>
<name>A0A8K0CUP6_IGNLU</name>
<dbReference type="OrthoDB" id="6768426at2759"/>
<evidence type="ECO:0000259" key="2">
    <source>
        <dbReference type="Pfam" id="PF12017"/>
    </source>
</evidence>
<proteinExistence type="predicted"/>
<evidence type="ECO:0008006" key="6">
    <source>
        <dbReference type="Google" id="ProtNLM"/>
    </source>
</evidence>
<sequence length="147" mass="17064">MLRSKISSVGKDKQQLSKETEKLSKKQTMPPNQEDFKNLCDIFLTKKISSFVKVQLNLINRSAQGRRYSDEFKKFAISLYFLGSKCYRQLQKTFCLPSPKALQRFVAKIKFSTGLNEDLFAFLKLKVDKMSPEEKICILCMDEMSLK</sequence>
<feature type="compositionally biased region" description="Basic and acidic residues" evidence="1">
    <location>
        <begin position="10"/>
        <end position="24"/>
    </location>
</feature>
<feature type="domain" description="THAP9-like helix-turn-helix" evidence="2">
    <location>
        <begin position="47"/>
        <end position="104"/>
    </location>
</feature>
<dbReference type="Proteomes" id="UP000801492">
    <property type="component" value="Unassembled WGS sequence"/>
</dbReference>
<feature type="domain" description="Transposable element P transposase-like RNase H" evidence="3">
    <location>
        <begin position="112"/>
        <end position="147"/>
    </location>
</feature>
<reference evidence="4" key="1">
    <citation type="submission" date="2019-08" db="EMBL/GenBank/DDBJ databases">
        <title>The genome of the North American firefly Photinus pyralis.</title>
        <authorList>
            <consortium name="Photinus pyralis genome working group"/>
            <person name="Fallon T.R."/>
            <person name="Sander Lower S.E."/>
            <person name="Weng J.-K."/>
        </authorList>
    </citation>
    <scope>NUCLEOTIDE SEQUENCE</scope>
    <source>
        <strain evidence="4">TRF0915ILg1</strain>
        <tissue evidence="4">Whole body</tissue>
    </source>
</reference>